<feature type="domain" description="DUF4440" evidence="1">
    <location>
        <begin position="2"/>
        <end position="96"/>
    </location>
</feature>
<gene>
    <name evidence="2" type="ORF">KPL78_04620</name>
</gene>
<keyword evidence="3" id="KW-1185">Reference proteome</keyword>
<dbReference type="SUPFAM" id="SSF54427">
    <property type="entry name" value="NTF2-like"/>
    <property type="match status" value="1"/>
</dbReference>
<dbReference type="Proteomes" id="UP001196565">
    <property type="component" value="Unassembled WGS sequence"/>
</dbReference>
<dbReference type="InterPro" id="IPR032710">
    <property type="entry name" value="NTF2-like_dom_sf"/>
</dbReference>
<organism evidence="2 3">
    <name type="scientific">Roseomonas alba</name>
    <dbReference type="NCBI Taxonomy" id="2846776"/>
    <lineage>
        <taxon>Bacteria</taxon>
        <taxon>Pseudomonadati</taxon>
        <taxon>Pseudomonadota</taxon>
        <taxon>Alphaproteobacteria</taxon>
        <taxon>Acetobacterales</taxon>
        <taxon>Roseomonadaceae</taxon>
        <taxon>Roseomonas</taxon>
    </lineage>
</organism>
<accession>A0ABS7A4K2</accession>
<reference evidence="2 3" key="1">
    <citation type="submission" date="2021-07" db="EMBL/GenBank/DDBJ databases">
        <authorList>
            <person name="So Y."/>
        </authorList>
    </citation>
    <scope>NUCLEOTIDE SEQUENCE [LARGE SCALE GENOMIC DNA]</scope>
    <source>
        <strain evidence="2 3">HJA6</strain>
    </source>
</reference>
<evidence type="ECO:0000259" key="1">
    <source>
        <dbReference type="Pfam" id="PF14534"/>
    </source>
</evidence>
<evidence type="ECO:0000313" key="2">
    <source>
        <dbReference type="EMBL" id="MBW6397118.1"/>
    </source>
</evidence>
<dbReference type="InterPro" id="IPR027843">
    <property type="entry name" value="DUF4440"/>
</dbReference>
<dbReference type="RefSeq" id="WP_219761751.1">
    <property type="nucleotide sequence ID" value="NZ_JAHYBZ010000002.1"/>
</dbReference>
<protein>
    <submittedName>
        <fullName evidence="2">Nuclear transport factor 2 family protein</fullName>
    </submittedName>
</protein>
<name>A0ABS7A4K2_9PROT</name>
<sequence>MLAPDVARLEALVADVPVFVDQAGAVHGKGADLALHASGQLALDRIDLTERQILPLPGGDACIGVRADIAGRYAGNAFAGAFRYSPVGAPRDGAWQGQAAQCTGIAA</sequence>
<evidence type="ECO:0000313" key="3">
    <source>
        <dbReference type="Proteomes" id="UP001196565"/>
    </source>
</evidence>
<dbReference type="Gene3D" id="3.10.450.50">
    <property type="match status" value="1"/>
</dbReference>
<proteinExistence type="predicted"/>
<comment type="caution">
    <text evidence="2">The sequence shown here is derived from an EMBL/GenBank/DDBJ whole genome shotgun (WGS) entry which is preliminary data.</text>
</comment>
<dbReference type="EMBL" id="JAHYBZ010000002">
    <property type="protein sequence ID" value="MBW6397118.1"/>
    <property type="molecule type" value="Genomic_DNA"/>
</dbReference>
<dbReference type="Pfam" id="PF14534">
    <property type="entry name" value="DUF4440"/>
    <property type="match status" value="1"/>
</dbReference>